<dbReference type="Gene3D" id="3.30.70.330">
    <property type="match status" value="1"/>
</dbReference>
<organism evidence="2 3">
    <name type="scientific">Coniochaeta hoffmannii</name>
    <dbReference type="NCBI Taxonomy" id="91930"/>
    <lineage>
        <taxon>Eukaryota</taxon>
        <taxon>Fungi</taxon>
        <taxon>Dikarya</taxon>
        <taxon>Ascomycota</taxon>
        <taxon>Pezizomycotina</taxon>
        <taxon>Sordariomycetes</taxon>
        <taxon>Sordariomycetidae</taxon>
        <taxon>Coniochaetales</taxon>
        <taxon>Coniochaetaceae</taxon>
        <taxon>Coniochaeta</taxon>
    </lineage>
</organism>
<dbReference type="Proteomes" id="UP001174691">
    <property type="component" value="Unassembled WGS sequence"/>
</dbReference>
<dbReference type="PANTHER" id="PTHR35711">
    <property type="entry name" value="EXPRESSED PROTEIN"/>
    <property type="match status" value="1"/>
</dbReference>
<dbReference type="InterPro" id="IPR035979">
    <property type="entry name" value="RBD_domain_sf"/>
</dbReference>
<feature type="region of interest" description="Disordered" evidence="1">
    <location>
        <begin position="554"/>
        <end position="578"/>
    </location>
</feature>
<feature type="region of interest" description="Disordered" evidence="1">
    <location>
        <begin position="264"/>
        <end position="538"/>
    </location>
</feature>
<evidence type="ECO:0000313" key="3">
    <source>
        <dbReference type="Proteomes" id="UP001174691"/>
    </source>
</evidence>
<feature type="compositionally biased region" description="Basic and acidic residues" evidence="1">
    <location>
        <begin position="79"/>
        <end position="92"/>
    </location>
</feature>
<feature type="compositionally biased region" description="Basic and acidic residues" evidence="1">
    <location>
        <begin position="111"/>
        <end position="126"/>
    </location>
</feature>
<comment type="caution">
    <text evidence="2">The sequence shown here is derived from an EMBL/GenBank/DDBJ whole genome shotgun (WGS) entry which is preliminary data.</text>
</comment>
<feature type="compositionally biased region" description="Low complexity" evidence="1">
    <location>
        <begin position="345"/>
        <end position="359"/>
    </location>
</feature>
<sequence length="578" mass="63884">MAAAAEEGTTYTRLHITPLDPGLLPVVLSGSLLPKARNVSYHEIVTFPEKRYGFVDLPNEDATKLRKKLNGAVLKGQKIRVEPAKPEQRPEPLGEAAMSGDKVAKKKDRKSKREEDKSKKRKREAEEIPGVELEEGRKVKRGWTVADDPKAYKDKEKRKKEKKDKKDKKKKREVKSKYTEHPECLIKTVLPAKVLETGEVDEDGKKKRKKSKTKEVVVHEFAKTTKFPTFLKSTVSSSSTRGKGEVEFVDGKGWVDEDGNVVEAVKSRPLAPIAKAKAMPVEESAKAAPEVKQDHEEDQQDNQEDEDDGSASSVSEDGQGSEGGEGGEEDVPMTEAKEGDRESTARGSPPIRAASPAPRLISTPTSILKKDSARPSSSSSAKGLSIKIPPATPGSLTVHPLEALYKRPRPADGAPVQDAAPETQPFSFFGNGDAEEDEGGVTLQVPLTPFSRQDFETRGIRSAAPTPDTAHPSRMARFWPDAGADDIEEEDEEDDDDDDDDDKEVSDVMDTEMPDHDEESGARATGPEAGEGVESTSDFQKWFWEHRGDLNRSWKKRRKTAAKEKRYRENRARAERAI</sequence>
<evidence type="ECO:0000313" key="2">
    <source>
        <dbReference type="EMBL" id="KAJ9165720.1"/>
    </source>
</evidence>
<evidence type="ECO:0000256" key="1">
    <source>
        <dbReference type="SAM" id="MobiDB-lite"/>
    </source>
</evidence>
<feature type="compositionally biased region" description="Basic and acidic residues" evidence="1">
    <location>
        <begin position="561"/>
        <end position="578"/>
    </location>
</feature>
<dbReference type="SUPFAM" id="SSF54928">
    <property type="entry name" value="RNA-binding domain, RBD"/>
    <property type="match status" value="1"/>
</dbReference>
<dbReference type="GO" id="GO:0003676">
    <property type="term" value="F:nucleic acid binding"/>
    <property type="evidence" value="ECO:0007669"/>
    <property type="project" value="InterPro"/>
</dbReference>
<dbReference type="EMBL" id="JANBVN010000001">
    <property type="protein sequence ID" value="KAJ9165720.1"/>
    <property type="molecule type" value="Genomic_DNA"/>
</dbReference>
<dbReference type="PANTHER" id="PTHR35711:SF1">
    <property type="entry name" value="ECTODERMAL, ISOFORM F"/>
    <property type="match status" value="1"/>
</dbReference>
<feature type="compositionally biased region" description="Acidic residues" evidence="1">
    <location>
        <begin position="296"/>
        <end position="309"/>
    </location>
</feature>
<proteinExistence type="predicted"/>
<protein>
    <submittedName>
        <fullName evidence="2">Suppressor protein srp40 protein</fullName>
    </submittedName>
</protein>
<accession>A0AA38SF69</accession>
<dbReference type="AlphaFoldDB" id="A0AA38SF69"/>
<name>A0AA38SF69_9PEZI</name>
<feature type="compositionally biased region" description="Acidic residues" evidence="1">
    <location>
        <begin position="483"/>
        <end position="518"/>
    </location>
</feature>
<feature type="region of interest" description="Disordered" evidence="1">
    <location>
        <begin position="79"/>
        <end position="180"/>
    </location>
</feature>
<keyword evidence="3" id="KW-1185">Reference proteome</keyword>
<dbReference type="InterPro" id="IPR012677">
    <property type="entry name" value="Nucleotide-bd_a/b_plait_sf"/>
</dbReference>
<gene>
    <name evidence="2" type="ORF">NKR19_g22</name>
</gene>
<feature type="compositionally biased region" description="Basic and acidic residues" evidence="1">
    <location>
        <begin position="335"/>
        <end position="344"/>
    </location>
</feature>
<feature type="compositionally biased region" description="Basic and acidic residues" evidence="1">
    <location>
        <begin position="283"/>
        <end position="295"/>
    </location>
</feature>
<feature type="compositionally biased region" description="Basic residues" evidence="1">
    <location>
        <begin position="156"/>
        <end position="174"/>
    </location>
</feature>
<reference evidence="2" key="1">
    <citation type="submission" date="2022-07" db="EMBL/GenBank/DDBJ databases">
        <title>Fungi with potential for degradation of polypropylene.</title>
        <authorList>
            <person name="Gostincar C."/>
        </authorList>
    </citation>
    <scope>NUCLEOTIDE SEQUENCE</scope>
    <source>
        <strain evidence="2">EXF-13287</strain>
    </source>
</reference>